<dbReference type="SFLD" id="SFLDS00029">
    <property type="entry name" value="Radical_SAM"/>
    <property type="match status" value="1"/>
</dbReference>
<gene>
    <name evidence="7" type="ORF">HNR65_000548</name>
</gene>
<keyword evidence="2" id="KW-0949">S-adenosyl-L-methionine</keyword>
<dbReference type="Pfam" id="PF04055">
    <property type="entry name" value="Radical_SAM"/>
    <property type="match status" value="1"/>
</dbReference>
<dbReference type="InterPro" id="IPR006638">
    <property type="entry name" value="Elp3/MiaA/NifB-like_rSAM"/>
</dbReference>
<dbReference type="CDD" id="cd01335">
    <property type="entry name" value="Radical_SAM"/>
    <property type="match status" value="1"/>
</dbReference>
<sequence length="291" mass="32281">MRYEGPIYRPPSEAGSLLIQATAGCPHNRCTFCMVYKKGPKYRVRPAAEVIEDLEAARAQYGSRIQTIFFPAGNTIAAPTDTLEVIFRAASRIFPEVRRMTVYGSSRYILEKGEKNLRRLAAAGLSRIHVGLESGSDAVLADIRKGATREEQIRAGRLLKKAGIENSSYVMLGIGARALSRQHALETASALNEIAPQYVRLRTFVPKEGTPLLRKVEKGDFVMAGPHEVLSETRLLLENLEAATSLRSDHYTNYVNLSGELPRDKTRLLGMIDDALKRPEGSFRPFFVGTE</sequence>
<dbReference type="GO" id="GO:0003824">
    <property type="term" value="F:catalytic activity"/>
    <property type="evidence" value="ECO:0007669"/>
    <property type="project" value="InterPro"/>
</dbReference>
<keyword evidence="3" id="KW-0479">Metal-binding</keyword>
<dbReference type="PROSITE" id="PS51918">
    <property type="entry name" value="RADICAL_SAM"/>
    <property type="match status" value="1"/>
</dbReference>
<dbReference type="Gene3D" id="3.20.20.70">
    <property type="entry name" value="Aldolase class I"/>
    <property type="match status" value="1"/>
</dbReference>
<dbReference type="InterPro" id="IPR013785">
    <property type="entry name" value="Aldolase_TIM"/>
</dbReference>
<dbReference type="SMART" id="SM00729">
    <property type="entry name" value="Elp3"/>
    <property type="match status" value="1"/>
</dbReference>
<dbReference type="InterPro" id="IPR051198">
    <property type="entry name" value="BchE-like"/>
</dbReference>
<dbReference type="EMBL" id="JACDUS010000001">
    <property type="protein sequence ID" value="MBA2880241.1"/>
    <property type="molecule type" value="Genomic_DNA"/>
</dbReference>
<dbReference type="PROSITE" id="PS51257">
    <property type="entry name" value="PROKAR_LIPOPROTEIN"/>
    <property type="match status" value="1"/>
</dbReference>
<accession>A0A7W0C6T8</accession>
<keyword evidence="4" id="KW-0408">Iron</keyword>
<proteinExistence type="predicted"/>
<evidence type="ECO:0000256" key="4">
    <source>
        <dbReference type="ARBA" id="ARBA00023004"/>
    </source>
</evidence>
<dbReference type="GO" id="GO:0051536">
    <property type="term" value="F:iron-sulfur cluster binding"/>
    <property type="evidence" value="ECO:0007669"/>
    <property type="project" value="UniProtKB-KW"/>
</dbReference>
<dbReference type="PANTHER" id="PTHR43409">
    <property type="entry name" value="ANAEROBIC MAGNESIUM-PROTOPORPHYRIN IX MONOMETHYL ESTER CYCLASE-RELATED"/>
    <property type="match status" value="1"/>
</dbReference>
<evidence type="ECO:0000256" key="1">
    <source>
        <dbReference type="ARBA" id="ARBA00001966"/>
    </source>
</evidence>
<dbReference type="InterPro" id="IPR058240">
    <property type="entry name" value="rSAM_sf"/>
</dbReference>
<dbReference type="SFLD" id="SFLDG01095">
    <property type="entry name" value="Uncharacterised_Radical_SAM_Su"/>
    <property type="match status" value="1"/>
</dbReference>
<keyword evidence="8" id="KW-1185">Reference proteome</keyword>
<dbReference type="PANTHER" id="PTHR43409:SF4">
    <property type="entry name" value="RADICAL SAM SUPERFAMILY PROTEIN"/>
    <property type="match status" value="1"/>
</dbReference>
<comment type="cofactor">
    <cofactor evidence="1">
        <name>[4Fe-4S] cluster</name>
        <dbReference type="ChEBI" id="CHEBI:49883"/>
    </cofactor>
</comment>
<feature type="domain" description="Radical SAM core" evidence="6">
    <location>
        <begin position="9"/>
        <end position="247"/>
    </location>
</feature>
<evidence type="ECO:0000256" key="5">
    <source>
        <dbReference type="ARBA" id="ARBA00023014"/>
    </source>
</evidence>
<dbReference type="SUPFAM" id="SSF102114">
    <property type="entry name" value="Radical SAM enzymes"/>
    <property type="match status" value="1"/>
</dbReference>
<dbReference type="Proteomes" id="UP000525298">
    <property type="component" value="Unassembled WGS sequence"/>
</dbReference>
<keyword evidence="5" id="KW-0411">Iron-sulfur</keyword>
<reference evidence="7 8" key="1">
    <citation type="submission" date="2020-07" db="EMBL/GenBank/DDBJ databases">
        <title>Genomic Encyclopedia of Type Strains, Phase IV (KMG-IV): sequencing the most valuable type-strain genomes for metagenomic binning, comparative biology and taxonomic classification.</title>
        <authorList>
            <person name="Goeker M."/>
        </authorList>
    </citation>
    <scope>NUCLEOTIDE SEQUENCE [LARGE SCALE GENOMIC DNA]</scope>
    <source>
        <strain evidence="7 8">DSM 17721</strain>
    </source>
</reference>
<evidence type="ECO:0000313" key="7">
    <source>
        <dbReference type="EMBL" id="MBA2880241.1"/>
    </source>
</evidence>
<evidence type="ECO:0000259" key="6">
    <source>
        <dbReference type="PROSITE" id="PS51918"/>
    </source>
</evidence>
<evidence type="ECO:0000256" key="2">
    <source>
        <dbReference type="ARBA" id="ARBA00022691"/>
    </source>
</evidence>
<dbReference type="GO" id="GO:0046872">
    <property type="term" value="F:metal ion binding"/>
    <property type="evidence" value="ECO:0007669"/>
    <property type="project" value="UniProtKB-KW"/>
</dbReference>
<dbReference type="AlphaFoldDB" id="A0A7W0C6T8"/>
<evidence type="ECO:0000313" key="8">
    <source>
        <dbReference type="Proteomes" id="UP000525298"/>
    </source>
</evidence>
<dbReference type="SFLD" id="SFLDG01082">
    <property type="entry name" value="B12-binding_domain_containing"/>
    <property type="match status" value="1"/>
</dbReference>
<organism evidence="7 8">
    <name type="scientific">Desulfosalsimonas propionicica</name>
    <dbReference type="NCBI Taxonomy" id="332175"/>
    <lineage>
        <taxon>Bacteria</taxon>
        <taxon>Pseudomonadati</taxon>
        <taxon>Thermodesulfobacteriota</taxon>
        <taxon>Desulfobacteria</taxon>
        <taxon>Desulfobacterales</taxon>
        <taxon>Desulfosalsimonadaceae</taxon>
        <taxon>Desulfosalsimonas</taxon>
    </lineage>
</organism>
<dbReference type="InterPro" id="IPR007197">
    <property type="entry name" value="rSAM"/>
</dbReference>
<name>A0A7W0C6T8_9BACT</name>
<comment type="caution">
    <text evidence="7">The sequence shown here is derived from an EMBL/GenBank/DDBJ whole genome shotgun (WGS) entry which is preliminary data.</text>
</comment>
<dbReference type="RefSeq" id="WP_181549893.1">
    <property type="nucleotide sequence ID" value="NZ_JACDUS010000001.1"/>
</dbReference>
<protein>
    <submittedName>
        <fullName evidence="7">Radical SAM superfamily enzyme YgiQ (UPF0313 family)</fullName>
    </submittedName>
</protein>
<evidence type="ECO:0000256" key="3">
    <source>
        <dbReference type="ARBA" id="ARBA00022723"/>
    </source>
</evidence>